<dbReference type="Proteomes" id="UP000009022">
    <property type="component" value="Unassembled WGS sequence"/>
</dbReference>
<evidence type="ECO:0000256" key="8">
    <source>
        <dbReference type="ARBA" id="ARBA00023136"/>
    </source>
</evidence>
<dbReference type="OMA" id="SGYKFVH"/>
<dbReference type="Pfam" id="PF03878">
    <property type="entry name" value="YIF1"/>
    <property type="match status" value="1"/>
</dbReference>
<protein>
    <recommendedName>
        <fullName evidence="9">Protein YIF1</fullName>
    </recommendedName>
</protein>
<dbReference type="GO" id="GO:0005793">
    <property type="term" value="C:endoplasmic reticulum-Golgi intermediate compartment"/>
    <property type="evidence" value="ECO:0000318"/>
    <property type="project" value="GO_Central"/>
</dbReference>
<comment type="similarity">
    <text evidence="1 9">Belongs to the YIF1 family.</text>
</comment>
<keyword evidence="4 9" id="KW-0256">Endoplasmic reticulum</keyword>
<keyword evidence="6 9" id="KW-1133">Transmembrane helix</keyword>
<keyword evidence="7 9" id="KW-0333">Golgi apparatus</keyword>
<organism evidence="11 12">
    <name type="scientific">Trichoplax adhaerens</name>
    <name type="common">Trichoplax reptans</name>
    <dbReference type="NCBI Taxonomy" id="10228"/>
    <lineage>
        <taxon>Eukaryota</taxon>
        <taxon>Metazoa</taxon>
        <taxon>Placozoa</taxon>
        <taxon>Uniplacotomia</taxon>
        <taxon>Trichoplacea</taxon>
        <taxon>Trichoplacidae</taxon>
        <taxon>Trichoplax</taxon>
    </lineage>
</organism>
<evidence type="ECO:0000313" key="11">
    <source>
        <dbReference type="EMBL" id="EDV19258.1"/>
    </source>
</evidence>
<dbReference type="PhylomeDB" id="B3SDE5"/>
<accession>B3SDE5</accession>
<keyword evidence="12" id="KW-1185">Reference proteome</keyword>
<evidence type="ECO:0000256" key="5">
    <source>
        <dbReference type="ARBA" id="ARBA00022927"/>
    </source>
</evidence>
<dbReference type="GO" id="GO:0015031">
    <property type="term" value="P:protein transport"/>
    <property type="evidence" value="ECO:0007669"/>
    <property type="project" value="UniProtKB-KW"/>
</dbReference>
<comment type="subcellular location">
    <subcellularLocation>
        <location evidence="9">Endoplasmic reticulum membrane</location>
        <topology evidence="9">Multi-pass membrane protein</topology>
    </subcellularLocation>
    <subcellularLocation>
        <location evidence="9">Golgi apparatus membrane</location>
        <topology evidence="9">Multi-pass membrane protein</topology>
    </subcellularLocation>
</comment>
<evidence type="ECO:0000256" key="9">
    <source>
        <dbReference type="RuleBase" id="RU368073"/>
    </source>
</evidence>
<evidence type="ECO:0000256" key="6">
    <source>
        <dbReference type="ARBA" id="ARBA00022989"/>
    </source>
</evidence>
<dbReference type="EMBL" id="DS985278">
    <property type="protein sequence ID" value="EDV19258.1"/>
    <property type="molecule type" value="Genomic_DNA"/>
</dbReference>
<evidence type="ECO:0000256" key="4">
    <source>
        <dbReference type="ARBA" id="ARBA00022824"/>
    </source>
</evidence>
<feature type="transmembrane region" description="Helical" evidence="9">
    <location>
        <begin position="176"/>
        <end position="198"/>
    </location>
</feature>
<feature type="compositionally biased region" description="Polar residues" evidence="10">
    <location>
        <begin position="16"/>
        <end position="42"/>
    </location>
</feature>
<feature type="transmembrane region" description="Helical" evidence="9">
    <location>
        <begin position="210"/>
        <end position="228"/>
    </location>
</feature>
<evidence type="ECO:0000256" key="1">
    <source>
        <dbReference type="ARBA" id="ARBA00009727"/>
    </source>
</evidence>
<dbReference type="RefSeq" id="XP_002118255.1">
    <property type="nucleotide sequence ID" value="XM_002118219.1"/>
</dbReference>
<dbReference type="FunCoup" id="B3SDE5">
    <property type="interactions" value="1669"/>
</dbReference>
<evidence type="ECO:0000256" key="3">
    <source>
        <dbReference type="ARBA" id="ARBA00022692"/>
    </source>
</evidence>
<proteinExistence type="inferred from homology"/>
<keyword evidence="8 9" id="KW-0472">Membrane</keyword>
<dbReference type="KEGG" id="tad:TRIADDRAFT_62301"/>
<dbReference type="CTD" id="6759482"/>
<dbReference type="InParanoid" id="B3SDE5"/>
<dbReference type="GO" id="GO:0006888">
    <property type="term" value="P:endoplasmic reticulum to Golgi vesicle-mediated transport"/>
    <property type="evidence" value="ECO:0000318"/>
    <property type="project" value="GO_Central"/>
</dbReference>
<dbReference type="OrthoDB" id="337750at2759"/>
<dbReference type="GO" id="GO:0000139">
    <property type="term" value="C:Golgi membrane"/>
    <property type="evidence" value="ECO:0000318"/>
    <property type="project" value="GO_Central"/>
</dbReference>
<sequence length="299" mass="33747">MDPPLNYDNVHHRSQYPDNTGSSEYYNPVNSQQFFDDTSGQGNYRGDANSPPPSTVPNKMFTDPLASMALQYGSNIATSGQEYVNSNFARFIPVTSLKYYFAVDNSYVFRKLLLLLLPYAHADWSIRYAKSEPVAPRHEINAPDLYIPLMAFVTYVIISGLVLGVQDKFSPEHLGIIASTAFVMEFLAVCLIFVTLYFMNINSAIKTFDLIAFFGYKYVGMIFCIVIGVLTNSLGYYCTLGWTGLAVSFFLVRTLRLVISQEATSNVMGPVGKKRIYVLIMIALLQPIIMYWLTYQFIK</sequence>
<dbReference type="InterPro" id="IPR005578">
    <property type="entry name" value="Yif1_fam"/>
</dbReference>
<feature type="region of interest" description="Disordered" evidence="10">
    <location>
        <begin position="1"/>
        <end position="57"/>
    </location>
</feature>
<dbReference type="STRING" id="10228.B3SDE5"/>
<evidence type="ECO:0000256" key="7">
    <source>
        <dbReference type="ARBA" id="ARBA00023034"/>
    </source>
</evidence>
<name>B3SDE5_TRIAD</name>
<evidence type="ECO:0000256" key="10">
    <source>
        <dbReference type="SAM" id="MobiDB-lite"/>
    </source>
</evidence>
<dbReference type="PANTHER" id="PTHR14083:SF0">
    <property type="entry name" value="YIP1D-INTERACTING FACTOR 1, ISOFORM C"/>
    <property type="match status" value="1"/>
</dbReference>
<dbReference type="AlphaFoldDB" id="B3SDE5"/>
<dbReference type="GO" id="GO:0005789">
    <property type="term" value="C:endoplasmic reticulum membrane"/>
    <property type="evidence" value="ECO:0000318"/>
    <property type="project" value="GO_Central"/>
</dbReference>
<keyword evidence="2 9" id="KW-0813">Transport</keyword>
<dbReference type="GeneID" id="6759482"/>
<feature type="transmembrane region" description="Helical" evidence="9">
    <location>
        <begin position="276"/>
        <end position="298"/>
    </location>
</feature>
<dbReference type="HOGENOM" id="CLU_047877_1_1_1"/>
<feature type="transmembrane region" description="Helical" evidence="9">
    <location>
        <begin position="234"/>
        <end position="255"/>
    </location>
</feature>
<dbReference type="PANTHER" id="PTHR14083">
    <property type="entry name" value="YIP1 INTERACTING FACTOR HOMOLOG YIF1 PROTEIN"/>
    <property type="match status" value="1"/>
</dbReference>
<dbReference type="GO" id="GO:0030134">
    <property type="term" value="C:COPII-coated ER to Golgi transport vesicle"/>
    <property type="evidence" value="ECO:0000318"/>
    <property type="project" value="GO_Central"/>
</dbReference>
<reference evidence="11 12" key="1">
    <citation type="journal article" date="2008" name="Nature">
        <title>The Trichoplax genome and the nature of placozoans.</title>
        <authorList>
            <person name="Srivastava M."/>
            <person name="Begovic E."/>
            <person name="Chapman J."/>
            <person name="Putnam N.H."/>
            <person name="Hellsten U."/>
            <person name="Kawashima T."/>
            <person name="Kuo A."/>
            <person name="Mitros T."/>
            <person name="Salamov A."/>
            <person name="Carpenter M.L."/>
            <person name="Signorovitch A.Y."/>
            <person name="Moreno M.A."/>
            <person name="Kamm K."/>
            <person name="Grimwood J."/>
            <person name="Schmutz J."/>
            <person name="Shapiro H."/>
            <person name="Grigoriev I.V."/>
            <person name="Buss L.W."/>
            <person name="Schierwater B."/>
            <person name="Dellaporta S.L."/>
            <person name="Rokhsar D.S."/>
        </authorList>
    </citation>
    <scope>NUCLEOTIDE SEQUENCE [LARGE SCALE GENOMIC DNA]</scope>
    <source>
        <strain evidence="11 12">Grell-BS-1999</strain>
    </source>
</reference>
<keyword evidence="5 9" id="KW-0653">Protein transport</keyword>
<keyword evidence="3 9" id="KW-0812">Transmembrane</keyword>
<gene>
    <name evidence="11" type="ORF">TRIADDRAFT_62301</name>
</gene>
<comment type="function">
    <text evidence="9">Has a role in transport between endoplasmic reticulum and Golgi.</text>
</comment>
<dbReference type="eggNOG" id="KOG3094">
    <property type="taxonomic scope" value="Eukaryota"/>
</dbReference>
<evidence type="ECO:0000313" key="12">
    <source>
        <dbReference type="Proteomes" id="UP000009022"/>
    </source>
</evidence>
<feature type="transmembrane region" description="Helical" evidence="9">
    <location>
        <begin position="145"/>
        <end position="164"/>
    </location>
</feature>
<evidence type="ECO:0000256" key="2">
    <source>
        <dbReference type="ARBA" id="ARBA00022448"/>
    </source>
</evidence>